<dbReference type="EC" id="2.7.7.8" evidence="9"/>
<evidence type="ECO:0000256" key="8">
    <source>
        <dbReference type="ARBA" id="ARBA00022884"/>
    </source>
</evidence>
<dbReference type="PROSITE" id="PS50084">
    <property type="entry name" value="KH_TYPE_1"/>
    <property type="match status" value="1"/>
</dbReference>
<keyword evidence="8 9" id="KW-0694">RNA-binding</keyword>
<dbReference type="Gene3D" id="3.30.1370.10">
    <property type="entry name" value="K Homology domain, type 1"/>
    <property type="match status" value="1"/>
</dbReference>
<dbReference type="InterPro" id="IPR020568">
    <property type="entry name" value="Ribosomal_Su5_D2-typ_SF"/>
</dbReference>
<gene>
    <name evidence="9" type="primary">pnp</name>
    <name evidence="12" type="ORF">AMK68_05395</name>
</gene>
<dbReference type="GO" id="GO:0004654">
    <property type="term" value="F:polyribonucleotide nucleotidyltransferase activity"/>
    <property type="evidence" value="ECO:0007669"/>
    <property type="project" value="UniProtKB-UniRule"/>
</dbReference>
<dbReference type="Gene3D" id="3.30.230.70">
    <property type="entry name" value="GHMP Kinase, N-terminal domain"/>
    <property type="match status" value="2"/>
</dbReference>
<protein>
    <recommendedName>
        <fullName evidence="9">Polyribonucleotide nucleotidyltransferase</fullName>
        <ecNumber evidence="9">2.7.7.8</ecNumber>
    </recommendedName>
    <alternativeName>
        <fullName evidence="9">Polynucleotide phosphorylase</fullName>
        <shortName evidence="9">PNPase</shortName>
    </alternativeName>
</protein>
<dbReference type="CDD" id="cd02393">
    <property type="entry name" value="KH-I_PNPase"/>
    <property type="match status" value="1"/>
</dbReference>
<keyword evidence="5 9" id="KW-0548">Nucleotidyltransferase</keyword>
<dbReference type="SUPFAM" id="SSF54791">
    <property type="entry name" value="Eukaryotic type KH-domain (KH-domain type I)"/>
    <property type="match status" value="1"/>
</dbReference>
<dbReference type="GO" id="GO:0006402">
    <property type="term" value="P:mRNA catabolic process"/>
    <property type="evidence" value="ECO:0007669"/>
    <property type="project" value="UniProtKB-UniRule"/>
</dbReference>
<comment type="cofactor">
    <cofactor evidence="9">
        <name>Mg(2+)</name>
        <dbReference type="ChEBI" id="CHEBI:18420"/>
    </cofactor>
</comment>
<dbReference type="PATRIC" id="fig|1704032.3.peg.1003"/>
<dbReference type="Pfam" id="PF01138">
    <property type="entry name" value="RNase_PH"/>
    <property type="match status" value="2"/>
</dbReference>
<dbReference type="InterPro" id="IPR015847">
    <property type="entry name" value="ExoRNase_PH_dom2"/>
</dbReference>
<dbReference type="HAMAP" id="MF_01595">
    <property type="entry name" value="PNPase"/>
    <property type="match status" value="1"/>
</dbReference>
<dbReference type="InterPro" id="IPR012162">
    <property type="entry name" value="PNPase"/>
</dbReference>
<feature type="region of interest" description="Disordered" evidence="10">
    <location>
        <begin position="684"/>
        <end position="725"/>
    </location>
</feature>
<dbReference type="GO" id="GO:0003723">
    <property type="term" value="F:RNA binding"/>
    <property type="evidence" value="ECO:0007669"/>
    <property type="project" value="UniProtKB-UniRule"/>
</dbReference>
<dbReference type="Proteomes" id="UP000052020">
    <property type="component" value="Unassembled WGS sequence"/>
</dbReference>
<sequence>MTLVTADLAGKSLALETGSLANQADGAVVARMGDCMILATAVAGDPREGIDFFPLLIDYEEKMYAAGKIPGSRYIKREGRPSENAILTGRRTDRPIRPLFPEGLRNDVQVIVTTLSADLIDLPDVLAINGASAALCLSPIPFDGPVAAVRVGRVDGQFVINPTFQDLDNSDLSLLLAQSRWGLVELELTANEITEDDLVAAIEFARPYLDQLMAVQDELVRQAGKPKLEFERLIVPDEIRAAAEAYGADVRAAIQAPSKQMRQSASREMASEIRAKLTERFPEADPAHISEAVESLIKKQIRALILEEGRRPEGRTPDEIRPITCQVGLLPRAHGSALFTRGQTQVLTVATLGGIGEEQLLDGLTDEESKRFMHHYNFPPYSVGEVRPLRGASRRDVGHGSLAEKSLLPVIPPESEFPYTIRLVSEVLESNASSSMAATCGSTLALMDAGVPIRAPVSGVSIGMVSDADRYVLLTDIQDVEDFHGDMDFKIAGTRQGITGIQMDTKLKGLPYDRVPETLEKARVARLHVLDRMAETLPAPRPELSPLAPRVFVLEIHPDKIGDVIGPGGKVIKKLEADYDCKIDIEQDGRVFVAATDAAKGEAAREAIELITRDVVIGETYVGKVVGTTSFGAFVELLPGRDGMVHISELARERVERVEDVVKVGDEVTVKVVDIDPQGKVRLTRKALLPGGEDTSSDEGGRPERSRGGRGEGRTERRPTRRRNR</sequence>
<dbReference type="InterPro" id="IPR004087">
    <property type="entry name" value="KH_dom"/>
</dbReference>
<evidence type="ECO:0000256" key="3">
    <source>
        <dbReference type="ARBA" id="ARBA00022490"/>
    </source>
</evidence>
<organism evidence="12 13">
    <name type="scientific">candidate division KD3-62 bacterium DG_56</name>
    <dbReference type="NCBI Taxonomy" id="1704032"/>
    <lineage>
        <taxon>Bacteria</taxon>
        <taxon>candidate division KD3-62</taxon>
    </lineage>
</organism>
<feature type="compositionally biased region" description="Basic and acidic residues" evidence="10">
    <location>
        <begin position="699"/>
        <end position="718"/>
    </location>
</feature>
<dbReference type="PANTHER" id="PTHR11252">
    <property type="entry name" value="POLYRIBONUCLEOTIDE NUCLEOTIDYLTRANSFERASE"/>
    <property type="match status" value="1"/>
</dbReference>
<dbReference type="InterPro" id="IPR036345">
    <property type="entry name" value="ExoRNase_PH_dom2_sf"/>
</dbReference>
<dbReference type="EMBL" id="LIZY01000133">
    <property type="protein sequence ID" value="KPJ62054.1"/>
    <property type="molecule type" value="Genomic_DNA"/>
</dbReference>
<dbReference type="PIRSF" id="PIRSF005499">
    <property type="entry name" value="PNPase"/>
    <property type="match status" value="1"/>
</dbReference>
<dbReference type="SUPFAM" id="SSF50249">
    <property type="entry name" value="Nucleic acid-binding proteins"/>
    <property type="match status" value="1"/>
</dbReference>
<keyword evidence="6 9" id="KW-0479">Metal-binding</keyword>
<evidence type="ECO:0000313" key="13">
    <source>
        <dbReference type="Proteomes" id="UP000052020"/>
    </source>
</evidence>
<dbReference type="NCBIfam" id="TIGR03591">
    <property type="entry name" value="polynuc_phos"/>
    <property type="match status" value="1"/>
</dbReference>
<dbReference type="Gene3D" id="2.40.50.140">
    <property type="entry name" value="Nucleic acid-binding proteins"/>
    <property type="match status" value="1"/>
</dbReference>
<dbReference type="FunFam" id="2.40.50.140:FF:000023">
    <property type="entry name" value="Polyribonucleotide nucleotidyltransferase"/>
    <property type="match status" value="1"/>
</dbReference>
<dbReference type="Pfam" id="PF03725">
    <property type="entry name" value="RNase_PH_C"/>
    <property type="match status" value="1"/>
</dbReference>
<dbReference type="SMART" id="SM00322">
    <property type="entry name" value="KH"/>
    <property type="match status" value="1"/>
</dbReference>
<evidence type="ECO:0000256" key="4">
    <source>
        <dbReference type="ARBA" id="ARBA00022679"/>
    </source>
</evidence>
<name>A0A0S7XI26_9BACT</name>
<dbReference type="Pfam" id="PF00575">
    <property type="entry name" value="S1"/>
    <property type="match status" value="1"/>
</dbReference>
<comment type="similarity">
    <text evidence="2 9">Belongs to the polyribonucleotide nucleotidyltransferase family.</text>
</comment>
<feature type="binding site" evidence="9">
    <location>
        <position position="482"/>
    </location>
    <ligand>
        <name>Mg(2+)</name>
        <dbReference type="ChEBI" id="CHEBI:18420"/>
    </ligand>
</feature>
<dbReference type="AlphaFoldDB" id="A0A0S7XI26"/>
<comment type="catalytic activity">
    <reaction evidence="9">
        <text>RNA(n+1) + phosphate = RNA(n) + a ribonucleoside 5'-diphosphate</text>
        <dbReference type="Rhea" id="RHEA:22096"/>
        <dbReference type="Rhea" id="RHEA-COMP:14527"/>
        <dbReference type="Rhea" id="RHEA-COMP:17342"/>
        <dbReference type="ChEBI" id="CHEBI:43474"/>
        <dbReference type="ChEBI" id="CHEBI:57930"/>
        <dbReference type="ChEBI" id="CHEBI:140395"/>
        <dbReference type="EC" id="2.7.7.8"/>
    </reaction>
</comment>
<comment type="function">
    <text evidence="9">Involved in mRNA degradation. Catalyzes the phosphorolysis of single-stranded polyribonucleotides processively in the 3'- to 5'-direction.</text>
</comment>
<evidence type="ECO:0000256" key="9">
    <source>
        <dbReference type="HAMAP-Rule" id="MF_01595"/>
    </source>
</evidence>
<dbReference type="Pfam" id="PF00013">
    <property type="entry name" value="KH_1"/>
    <property type="match status" value="1"/>
</dbReference>
<evidence type="ECO:0000259" key="11">
    <source>
        <dbReference type="PROSITE" id="PS50126"/>
    </source>
</evidence>
<dbReference type="Pfam" id="PF03726">
    <property type="entry name" value="PNPase"/>
    <property type="match status" value="1"/>
</dbReference>
<dbReference type="GO" id="GO:0000175">
    <property type="term" value="F:3'-5'-RNA exonuclease activity"/>
    <property type="evidence" value="ECO:0007669"/>
    <property type="project" value="TreeGrafter"/>
</dbReference>
<dbReference type="SUPFAM" id="SSF54211">
    <property type="entry name" value="Ribosomal protein S5 domain 2-like"/>
    <property type="match status" value="2"/>
</dbReference>
<evidence type="ECO:0000256" key="7">
    <source>
        <dbReference type="ARBA" id="ARBA00022842"/>
    </source>
</evidence>
<dbReference type="InterPro" id="IPR003029">
    <property type="entry name" value="S1_domain"/>
</dbReference>
<evidence type="ECO:0000313" key="12">
    <source>
        <dbReference type="EMBL" id="KPJ62054.1"/>
    </source>
</evidence>
<feature type="binding site" evidence="9">
    <location>
        <position position="488"/>
    </location>
    <ligand>
        <name>Mg(2+)</name>
        <dbReference type="ChEBI" id="CHEBI:18420"/>
    </ligand>
</feature>
<dbReference type="GO" id="GO:0000287">
    <property type="term" value="F:magnesium ion binding"/>
    <property type="evidence" value="ECO:0007669"/>
    <property type="project" value="UniProtKB-UniRule"/>
</dbReference>
<dbReference type="SMART" id="SM00316">
    <property type="entry name" value="S1"/>
    <property type="match status" value="1"/>
</dbReference>
<dbReference type="InterPro" id="IPR015848">
    <property type="entry name" value="PNPase_PH_RNA-bd_bac/org-type"/>
</dbReference>
<dbReference type="InterPro" id="IPR012340">
    <property type="entry name" value="NA-bd_OB-fold"/>
</dbReference>
<evidence type="ECO:0000256" key="6">
    <source>
        <dbReference type="ARBA" id="ARBA00022723"/>
    </source>
</evidence>
<dbReference type="PANTHER" id="PTHR11252:SF0">
    <property type="entry name" value="POLYRIBONUCLEOTIDE NUCLEOTIDYLTRANSFERASE 1, MITOCHONDRIAL"/>
    <property type="match status" value="1"/>
</dbReference>
<keyword evidence="4 9" id="KW-0808">Transferase</keyword>
<accession>A0A0S7XI26</accession>
<dbReference type="GO" id="GO:0006396">
    <property type="term" value="P:RNA processing"/>
    <property type="evidence" value="ECO:0007669"/>
    <property type="project" value="InterPro"/>
</dbReference>
<dbReference type="InterPro" id="IPR027408">
    <property type="entry name" value="PNPase/RNase_PH_dom_sf"/>
</dbReference>
<keyword evidence="7 9" id="KW-0460">Magnesium</keyword>
<evidence type="ECO:0000256" key="10">
    <source>
        <dbReference type="SAM" id="MobiDB-lite"/>
    </source>
</evidence>
<feature type="domain" description="S1 motif" evidence="11">
    <location>
        <begin position="618"/>
        <end position="686"/>
    </location>
</feature>
<dbReference type="InterPro" id="IPR036612">
    <property type="entry name" value="KH_dom_type_1_sf"/>
</dbReference>
<proteinExistence type="inferred from homology"/>
<keyword evidence="3 9" id="KW-0963">Cytoplasm</keyword>
<dbReference type="CDD" id="cd04472">
    <property type="entry name" value="S1_PNPase"/>
    <property type="match status" value="1"/>
</dbReference>
<dbReference type="FunFam" id="3.30.230.70:FF:000001">
    <property type="entry name" value="Polyribonucleotide nucleotidyltransferase"/>
    <property type="match status" value="1"/>
</dbReference>
<dbReference type="InterPro" id="IPR004088">
    <property type="entry name" value="KH_dom_type_1"/>
</dbReference>
<comment type="subcellular location">
    <subcellularLocation>
        <location evidence="1 9">Cytoplasm</location>
    </subcellularLocation>
</comment>
<dbReference type="SUPFAM" id="SSF55666">
    <property type="entry name" value="Ribonuclease PH domain 2-like"/>
    <property type="match status" value="2"/>
</dbReference>
<dbReference type="PROSITE" id="PS50126">
    <property type="entry name" value="S1"/>
    <property type="match status" value="1"/>
</dbReference>
<dbReference type="CDD" id="cd11364">
    <property type="entry name" value="RNase_PH_PNPase_2"/>
    <property type="match status" value="1"/>
</dbReference>
<comment type="caution">
    <text evidence="12">The sequence shown here is derived from an EMBL/GenBank/DDBJ whole genome shotgun (WGS) entry which is preliminary data.</text>
</comment>
<reference evidence="12 13" key="1">
    <citation type="journal article" date="2015" name="Microbiome">
        <title>Genomic resolution of linkages in carbon, nitrogen, and sulfur cycling among widespread estuary sediment bacteria.</title>
        <authorList>
            <person name="Baker B.J."/>
            <person name="Lazar C.S."/>
            <person name="Teske A.P."/>
            <person name="Dick G.J."/>
        </authorList>
    </citation>
    <scope>NUCLEOTIDE SEQUENCE [LARGE SCALE GENOMIC DNA]</scope>
    <source>
        <strain evidence="12">DG_56</strain>
    </source>
</reference>
<evidence type="ECO:0000256" key="2">
    <source>
        <dbReference type="ARBA" id="ARBA00007404"/>
    </source>
</evidence>
<dbReference type="GO" id="GO:0005829">
    <property type="term" value="C:cytosol"/>
    <property type="evidence" value="ECO:0007669"/>
    <property type="project" value="TreeGrafter"/>
</dbReference>
<dbReference type="NCBIfam" id="NF008805">
    <property type="entry name" value="PRK11824.1"/>
    <property type="match status" value="1"/>
</dbReference>
<dbReference type="InterPro" id="IPR001247">
    <property type="entry name" value="ExoRNase_PH_dom1"/>
</dbReference>
<evidence type="ECO:0000256" key="5">
    <source>
        <dbReference type="ARBA" id="ARBA00022695"/>
    </source>
</evidence>
<evidence type="ECO:0000256" key="1">
    <source>
        <dbReference type="ARBA" id="ARBA00004496"/>
    </source>
</evidence>
<dbReference type="FunFam" id="3.30.1370.10:FF:000001">
    <property type="entry name" value="Polyribonucleotide nucleotidyltransferase"/>
    <property type="match status" value="1"/>
</dbReference>